<evidence type="ECO:0000313" key="4">
    <source>
        <dbReference type="EMBL" id="MBB6053648.1"/>
    </source>
</evidence>
<gene>
    <name evidence="4" type="ORF">HNQ39_005490</name>
</gene>
<evidence type="ECO:0000259" key="3">
    <source>
        <dbReference type="Pfam" id="PF08338"/>
    </source>
</evidence>
<accession>A0A7W9SWE7</accession>
<evidence type="ECO:0000313" key="5">
    <source>
        <dbReference type="Proteomes" id="UP000520814"/>
    </source>
</evidence>
<evidence type="ECO:0000256" key="1">
    <source>
        <dbReference type="ARBA" id="ARBA00009353"/>
    </source>
</evidence>
<dbReference type="RefSeq" id="WP_184203742.1">
    <property type="nucleotide sequence ID" value="NZ_JACHGW010000008.1"/>
</dbReference>
<dbReference type="InterPro" id="IPR001509">
    <property type="entry name" value="Epimerase_deHydtase"/>
</dbReference>
<dbReference type="AlphaFoldDB" id="A0A7W9SWE7"/>
<comment type="caution">
    <text evidence="4">The sequence shown here is derived from an EMBL/GenBank/DDBJ whole genome shotgun (WGS) entry which is preliminary data.</text>
</comment>
<proteinExistence type="inferred from homology"/>
<dbReference type="NCBIfam" id="TIGR01777">
    <property type="entry name" value="yfcH"/>
    <property type="match status" value="1"/>
</dbReference>
<protein>
    <recommendedName>
        <fullName evidence="6">TIGR01777 family protein</fullName>
    </recommendedName>
</protein>
<dbReference type="InterPro" id="IPR036291">
    <property type="entry name" value="NAD(P)-bd_dom_sf"/>
</dbReference>
<evidence type="ECO:0008006" key="6">
    <source>
        <dbReference type="Google" id="ProtNLM"/>
    </source>
</evidence>
<dbReference type="EMBL" id="JACHGW010000008">
    <property type="protein sequence ID" value="MBB6053648.1"/>
    <property type="molecule type" value="Genomic_DNA"/>
</dbReference>
<dbReference type="SUPFAM" id="SSF51735">
    <property type="entry name" value="NAD(P)-binding Rossmann-fold domains"/>
    <property type="match status" value="1"/>
</dbReference>
<dbReference type="Pfam" id="PF08338">
    <property type="entry name" value="DUF1731"/>
    <property type="match status" value="1"/>
</dbReference>
<dbReference type="Gene3D" id="3.40.50.720">
    <property type="entry name" value="NAD(P)-binding Rossmann-like Domain"/>
    <property type="match status" value="1"/>
</dbReference>
<dbReference type="Proteomes" id="UP000520814">
    <property type="component" value="Unassembled WGS sequence"/>
</dbReference>
<sequence>MKIVIAGASGFIGQALSAHLTSSGHTVQSLSRTAKPGQLHWDDTLGWRTAVAQADAVINLCGVSVAAKRWNDEVRDEILSSRVEPTRKLASARPKVLLNASAVGFYGDHGDDEITEETAPVPDYFTHVCSRWEEATQEAVSSGGRVAFLRIGQVFARGGGVIESMLNPPQVPFSPWKLGLGGPLGNGRQWVPWVHRDDVLGLFTLALENPTVSGPLNAVAPNPVTGQVLADALGELLGKPARFPVPLFALKALVGEFADYLVASQRVIPQRALALGYSFRWPTLEAALADVIPSL</sequence>
<evidence type="ECO:0000259" key="2">
    <source>
        <dbReference type="Pfam" id="PF01370"/>
    </source>
</evidence>
<dbReference type="PANTHER" id="PTHR11092:SF0">
    <property type="entry name" value="EPIMERASE FAMILY PROTEIN SDR39U1"/>
    <property type="match status" value="1"/>
</dbReference>
<name>A0A7W9SWE7_ARMRO</name>
<dbReference type="InterPro" id="IPR013549">
    <property type="entry name" value="DUF1731"/>
</dbReference>
<comment type="similarity">
    <text evidence="1">Belongs to the NAD(P)-dependent epimerase/dehydratase family. SDR39U1 subfamily.</text>
</comment>
<dbReference type="InterPro" id="IPR010099">
    <property type="entry name" value="SDR39U1"/>
</dbReference>
<dbReference type="Pfam" id="PF01370">
    <property type="entry name" value="Epimerase"/>
    <property type="match status" value="1"/>
</dbReference>
<organism evidence="4 5">
    <name type="scientific">Armatimonas rosea</name>
    <dbReference type="NCBI Taxonomy" id="685828"/>
    <lineage>
        <taxon>Bacteria</taxon>
        <taxon>Bacillati</taxon>
        <taxon>Armatimonadota</taxon>
        <taxon>Armatimonadia</taxon>
        <taxon>Armatimonadales</taxon>
        <taxon>Armatimonadaceae</taxon>
        <taxon>Armatimonas</taxon>
    </lineage>
</organism>
<dbReference type="PANTHER" id="PTHR11092">
    <property type="entry name" value="SUGAR NUCLEOTIDE EPIMERASE RELATED"/>
    <property type="match status" value="1"/>
</dbReference>
<reference evidence="4 5" key="1">
    <citation type="submission" date="2020-08" db="EMBL/GenBank/DDBJ databases">
        <title>Genomic Encyclopedia of Type Strains, Phase IV (KMG-IV): sequencing the most valuable type-strain genomes for metagenomic binning, comparative biology and taxonomic classification.</title>
        <authorList>
            <person name="Goeker M."/>
        </authorList>
    </citation>
    <scope>NUCLEOTIDE SEQUENCE [LARGE SCALE GENOMIC DNA]</scope>
    <source>
        <strain evidence="4 5">DSM 23562</strain>
    </source>
</reference>
<feature type="domain" description="NAD-dependent epimerase/dehydratase" evidence="2">
    <location>
        <begin position="3"/>
        <end position="211"/>
    </location>
</feature>
<feature type="domain" description="DUF1731" evidence="3">
    <location>
        <begin position="245"/>
        <end position="291"/>
    </location>
</feature>
<keyword evidence="5" id="KW-1185">Reference proteome</keyword>